<feature type="region of interest" description="Disordered" evidence="1">
    <location>
        <begin position="44"/>
        <end position="70"/>
    </location>
</feature>
<evidence type="ECO:0000313" key="2">
    <source>
        <dbReference type="EMBL" id="CEG35297.1"/>
    </source>
</evidence>
<name>A0A0P1A5B2_PLAHL</name>
<keyword evidence="3" id="KW-1185">Reference proteome</keyword>
<evidence type="ECO:0000313" key="3">
    <source>
        <dbReference type="Proteomes" id="UP000054928"/>
    </source>
</evidence>
<proteinExistence type="predicted"/>
<dbReference type="RefSeq" id="XP_024571666.1">
    <property type="nucleotide sequence ID" value="XM_024722615.1"/>
</dbReference>
<feature type="compositionally biased region" description="Low complexity" evidence="1">
    <location>
        <begin position="45"/>
        <end position="70"/>
    </location>
</feature>
<protein>
    <submittedName>
        <fullName evidence="2">Uncharacterized protein</fullName>
    </submittedName>
</protein>
<organism evidence="2 3">
    <name type="scientific">Plasmopara halstedii</name>
    <name type="common">Downy mildew of sunflower</name>
    <dbReference type="NCBI Taxonomy" id="4781"/>
    <lineage>
        <taxon>Eukaryota</taxon>
        <taxon>Sar</taxon>
        <taxon>Stramenopiles</taxon>
        <taxon>Oomycota</taxon>
        <taxon>Peronosporomycetes</taxon>
        <taxon>Peronosporales</taxon>
        <taxon>Peronosporaceae</taxon>
        <taxon>Plasmopara</taxon>
    </lineage>
</organism>
<dbReference type="Proteomes" id="UP000054928">
    <property type="component" value="Unassembled WGS sequence"/>
</dbReference>
<dbReference type="GeneID" id="36404478"/>
<reference evidence="3" key="1">
    <citation type="submission" date="2014-09" db="EMBL/GenBank/DDBJ databases">
        <authorList>
            <person name="Sharma Rahul"/>
            <person name="Thines Marco"/>
        </authorList>
    </citation>
    <scope>NUCLEOTIDE SEQUENCE [LARGE SCALE GENOMIC DNA]</scope>
</reference>
<accession>A0A0P1A5B2</accession>
<evidence type="ECO:0000256" key="1">
    <source>
        <dbReference type="SAM" id="MobiDB-lite"/>
    </source>
</evidence>
<dbReference type="AlphaFoldDB" id="A0A0P1A5B2"/>
<dbReference type="EMBL" id="CCYD01000041">
    <property type="protein sequence ID" value="CEG35297.1"/>
    <property type="molecule type" value="Genomic_DNA"/>
</dbReference>
<sequence>MCSWKGLPVRTTNIQTYSQPSSTGPCSGVLMPNIGLSEIEFPKNESPVDSVPEIESPVESVPEIEPFVDL</sequence>